<evidence type="ECO:0000256" key="18">
    <source>
        <dbReference type="ARBA" id="ARBA00029893"/>
    </source>
</evidence>
<keyword evidence="16" id="KW-0594">Phospholipid biosynthesis</keyword>
<gene>
    <name evidence="25" type="ORF">DRB17_09900</name>
</gene>
<comment type="pathway">
    <text evidence="4">Lipid metabolism.</text>
</comment>
<dbReference type="GO" id="GO:0016024">
    <property type="term" value="P:CDP-diacylglycerol biosynthetic process"/>
    <property type="evidence" value="ECO:0007669"/>
    <property type="project" value="TreeGrafter"/>
</dbReference>
<keyword evidence="17" id="KW-1208">Phospholipid metabolism</keyword>
<keyword evidence="11 24" id="KW-0812">Transmembrane</keyword>
<feature type="transmembrane region" description="Helical" evidence="24">
    <location>
        <begin position="196"/>
        <end position="217"/>
    </location>
</feature>
<evidence type="ECO:0000256" key="12">
    <source>
        <dbReference type="ARBA" id="ARBA00022695"/>
    </source>
</evidence>
<keyword evidence="9" id="KW-0444">Lipid biosynthesis</keyword>
<evidence type="ECO:0000313" key="25">
    <source>
        <dbReference type="EMBL" id="RDD62184.1"/>
    </source>
</evidence>
<keyword evidence="26" id="KW-1185">Reference proteome</keyword>
<evidence type="ECO:0000256" key="1">
    <source>
        <dbReference type="ARBA" id="ARBA00001698"/>
    </source>
</evidence>
<feature type="transmembrane region" description="Helical" evidence="24">
    <location>
        <begin position="163"/>
        <end position="184"/>
    </location>
</feature>
<feature type="transmembrane region" description="Helical" evidence="24">
    <location>
        <begin position="122"/>
        <end position="143"/>
    </location>
</feature>
<organism evidence="25 26">
    <name type="scientific">Ferruginivarius sediminum</name>
    <dbReference type="NCBI Taxonomy" id="2661937"/>
    <lineage>
        <taxon>Bacteria</taxon>
        <taxon>Pseudomonadati</taxon>
        <taxon>Pseudomonadota</taxon>
        <taxon>Alphaproteobacteria</taxon>
        <taxon>Rhodospirillales</taxon>
        <taxon>Rhodospirillaceae</taxon>
        <taxon>Ferruginivarius</taxon>
    </lineage>
</organism>
<proteinExistence type="inferred from homology"/>
<evidence type="ECO:0000256" key="13">
    <source>
        <dbReference type="ARBA" id="ARBA00022989"/>
    </source>
</evidence>
<dbReference type="PANTHER" id="PTHR46382">
    <property type="entry name" value="PHOSPHATIDATE CYTIDYLYLTRANSFERASE"/>
    <property type="match status" value="1"/>
</dbReference>
<evidence type="ECO:0000256" key="9">
    <source>
        <dbReference type="ARBA" id="ARBA00022516"/>
    </source>
</evidence>
<evidence type="ECO:0000256" key="2">
    <source>
        <dbReference type="ARBA" id="ARBA00004651"/>
    </source>
</evidence>
<evidence type="ECO:0000256" key="16">
    <source>
        <dbReference type="ARBA" id="ARBA00023209"/>
    </source>
</evidence>
<keyword evidence="15 24" id="KW-0472">Membrane</keyword>
<accession>A0A369TCD4</accession>
<evidence type="ECO:0000256" key="5">
    <source>
        <dbReference type="ARBA" id="ARBA00010185"/>
    </source>
</evidence>
<dbReference type="EC" id="2.7.7.41" evidence="6"/>
<comment type="subcellular location">
    <subcellularLocation>
        <location evidence="2">Cell membrane</location>
        <topology evidence="2">Multi-pass membrane protein</topology>
    </subcellularLocation>
</comment>
<keyword evidence="8" id="KW-1003">Cell membrane</keyword>
<evidence type="ECO:0000256" key="4">
    <source>
        <dbReference type="ARBA" id="ARBA00005189"/>
    </source>
</evidence>
<dbReference type="PANTHER" id="PTHR46382:SF1">
    <property type="entry name" value="PHOSPHATIDATE CYTIDYLYLTRANSFERASE"/>
    <property type="match status" value="1"/>
</dbReference>
<evidence type="ECO:0000256" key="21">
    <source>
        <dbReference type="ARBA" id="ARBA00032396"/>
    </source>
</evidence>
<keyword evidence="13 24" id="KW-1133">Transmembrane helix</keyword>
<dbReference type="EMBL" id="QPMH01000007">
    <property type="protein sequence ID" value="RDD62184.1"/>
    <property type="molecule type" value="Genomic_DNA"/>
</dbReference>
<reference evidence="25 26" key="1">
    <citation type="submission" date="2018-07" db="EMBL/GenBank/DDBJ databases">
        <title>Venubactetium sediminum gen. nov., sp. nov., isolated from a marine solar saltern.</title>
        <authorList>
            <person name="Wang S."/>
        </authorList>
    </citation>
    <scope>NUCLEOTIDE SEQUENCE [LARGE SCALE GENOMIC DNA]</scope>
    <source>
        <strain evidence="25 26">WD2A32</strain>
    </source>
</reference>
<evidence type="ECO:0000256" key="24">
    <source>
        <dbReference type="SAM" id="Phobius"/>
    </source>
</evidence>
<comment type="pathway">
    <text evidence="3">Phospholipid metabolism; CDP-diacylglycerol biosynthesis; CDP-diacylglycerol from sn-glycerol 3-phosphate: step 3/3.</text>
</comment>
<feature type="transmembrane region" description="Helical" evidence="24">
    <location>
        <begin position="97"/>
        <end position="116"/>
    </location>
</feature>
<evidence type="ECO:0000256" key="23">
    <source>
        <dbReference type="ARBA" id="ARBA00033406"/>
    </source>
</evidence>
<evidence type="ECO:0000256" key="22">
    <source>
        <dbReference type="ARBA" id="ARBA00032743"/>
    </source>
</evidence>
<protein>
    <recommendedName>
        <fullName evidence="7">Phosphatidate cytidylyltransferase</fullName>
        <ecNumber evidence="6">2.7.7.41</ecNumber>
    </recommendedName>
    <alternativeName>
        <fullName evidence="20">CDP-DAG synthase</fullName>
    </alternativeName>
    <alternativeName>
        <fullName evidence="22">CDP-DG synthase</fullName>
    </alternativeName>
    <alternativeName>
        <fullName evidence="18">CDP-diacylglycerol synthase</fullName>
    </alternativeName>
    <alternativeName>
        <fullName evidence="21">CDP-diglyceride pyrophosphorylase</fullName>
    </alternativeName>
    <alternativeName>
        <fullName evidence="23">CDP-diglyceride synthase</fullName>
    </alternativeName>
    <alternativeName>
        <fullName evidence="19">CTP:phosphatidate cytidylyltransferase</fullName>
    </alternativeName>
</protein>
<evidence type="ECO:0000256" key="10">
    <source>
        <dbReference type="ARBA" id="ARBA00022679"/>
    </source>
</evidence>
<evidence type="ECO:0000256" key="11">
    <source>
        <dbReference type="ARBA" id="ARBA00022692"/>
    </source>
</evidence>
<name>A0A369TCD4_9PROT</name>
<evidence type="ECO:0000256" key="20">
    <source>
        <dbReference type="ARBA" id="ARBA00032253"/>
    </source>
</evidence>
<evidence type="ECO:0000256" key="19">
    <source>
        <dbReference type="ARBA" id="ARBA00031825"/>
    </source>
</evidence>
<evidence type="ECO:0000256" key="7">
    <source>
        <dbReference type="ARBA" id="ARBA00019373"/>
    </source>
</evidence>
<evidence type="ECO:0000256" key="17">
    <source>
        <dbReference type="ARBA" id="ARBA00023264"/>
    </source>
</evidence>
<evidence type="ECO:0000256" key="15">
    <source>
        <dbReference type="ARBA" id="ARBA00023136"/>
    </source>
</evidence>
<evidence type="ECO:0000256" key="6">
    <source>
        <dbReference type="ARBA" id="ARBA00012487"/>
    </source>
</evidence>
<evidence type="ECO:0000256" key="8">
    <source>
        <dbReference type="ARBA" id="ARBA00022475"/>
    </source>
</evidence>
<comment type="similarity">
    <text evidence="5">Belongs to the CDS family.</text>
</comment>
<comment type="catalytic activity">
    <reaction evidence="1">
        <text>a 1,2-diacyl-sn-glycero-3-phosphate + CTP + H(+) = a CDP-1,2-diacyl-sn-glycerol + diphosphate</text>
        <dbReference type="Rhea" id="RHEA:16229"/>
        <dbReference type="ChEBI" id="CHEBI:15378"/>
        <dbReference type="ChEBI" id="CHEBI:33019"/>
        <dbReference type="ChEBI" id="CHEBI:37563"/>
        <dbReference type="ChEBI" id="CHEBI:58332"/>
        <dbReference type="ChEBI" id="CHEBI:58608"/>
        <dbReference type="EC" id="2.7.7.41"/>
    </reaction>
</comment>
<comment type="caution">
    <text evidence="25">The sequence shown here is derived from an EMBL/GenBank/DDBJ whole genome shotgun (WGS) entry which is preliminary data.</text>
</comment>
<dbReference type="AlphaFoldDB" id="A0A369TCD4"/>
<feature type="transmembrane region" description="Helical" evidence="24">
    <location>
        <begin position="52"/>
        <end position="85"/>
    </location>
</feature>
<keyword evidence="10 25" id="KW-0808">Transferase</keyword>
<dbReference type="GO" id="GO:0004605">
    <property type="term" value="F:phosphatidate cytidylyltransferase activity"/>
    <property type="evidence" value="ECO:0007669"/>
    <property type="project" value="UniProtKB-EC"/>
</dbReference>
<evidence type="ECO:0000313" key="26">
    <source>
        <dbReference type="Proteomes" id="UP000253941"/>
    </source>
</evidence>
<dbReference type="Proteomes" id="UP000253941">
    <property type="component" value="Unassembled WGS sequence"/>
</dbReference>
<evidence type="ECO:0000256" key="3">
    <source>
        <dbReference type="ARBA" id="ARBA00005119"/>
    </source>
</evidence>
<sequence length="263" mass="26362">MSLRILSAGVLAPPVLLAIYAGSPFTDLLVLIAGVAMTWEAGNVVFGASKPWQAVVAMAGTGAAVICAGFYSYGLALAVLAVTAAGVPAAIRTRSGLILAGAAFYLGTGCLAFLWLRQLGEGGLLMVAWLIASVWATDIAAYFAGRAIGGPRLAPRISPKKTWAGLLGGAAGAAAVGVGFALGAPEVRMLMSLPGPLTMAAVGVALAVVAQLGDLLASAFKRYFDVKDASHLIPGHGGVIDRADGLLAASLAVAFATMLTKGA</sequence>
<keyword evidence="14" id="KW-0443">Lipid metabolism</keyword>
<keyword evidence="12 25" id="KW-0548">Nucleotidyltransferase</keyword>
<dbReference type="GO" id="GO:0005886">
    <property type="term" value="C:plasma membrane"/>
    <property type="evidence" value="ECO:0007669"/>
    <property type="project" value="UniProtKB-SubCell"/>
</dbReference>
<dbReference type="Pfam" id="PF01148">
    <property type="entry name" value="CTP_transf_1"/>
    <property type="match status" value="1"/>
</dbReference>
<evidence type="ECO:0000256" key="14">
    <source>
        <dbReference type="ARBA" id="ARBA00023098"/>
    </source>
</evidence>